<dbReference type="SMART" id="SM00240">
    <property type="entry name" value="FHA"/>
    <property type="match status" value="1"/>
</dbReference>
<feature type="transmembrane region" description="Helical" evidence="2">
    <location>
        <begin position="836"/>
        <end position="858"/>
    </location>
</feature>
<feature type="region of interest" description="Disordered" evidence="1">
    <location>
        <begin position="502"/>
        <end position="536"/>
    </location>
</feature>
<dbReference type="InterPro" id="IPR000253">
    <property type="entry name" value="FHA_dom"/>
</dbReference>
<dbReference type="Proteomes" id="UP000664521">
    <property type="component" value="Unassembled WGS sequence"/>
</dbReference>
<evidence type="ECO:0000256" key="1">
    <source>
        <dbReference type="SAM" id="MobiDB-lite"/>
    </source>
</evidence>
<feature type="compositionally biased region" description="Low complexity" evidence="1">
    <location>
        <begin position="798"/>
        <end position="813"/>
    </location>
</feature>
<feature type="compositionally biased region" description="Low complexity" evidence="1">
    <location>
        <begin position="162"/>
        <end position="171"/>
    </location>
</feature>
<feature type="compositionally biased region" description="Acidic residues" evidence="1">
    <location>
        <begin position="185"/>
        <end position="197"/>
    </location>
</feature>
<keyword evidence="2" id="KW-1133">Transmembrane helix</keyword>
<evidence type="ECO:0000256" key="2">
    <source>
        <dbReference type="SAM" id="Phobius"/>
    </source>
</evidence>
<keyword evidence="5" id="KW-1185">Reference proteome</keyword>
<feature type="compositionally biased region" description="Polar residues" evidence="1">
    <location>
        <begin position="221"/>
        <end position="238"/>
    </location>
</feature>
<gene>
    <name evidence="4" type="ORF">HETSPECPRED_003579</name>
</gene>
<feature type="compositionally biased region" description="Low complexity" evidence="1">
    <location>
        <begin position="297"/>
        <end position="308"/>
    </location>
</feature>
<dbReference type="InterPro" id="IPR051176">
    <property type="entry name" value="Cent_Immune-Sig_Mod"/>
</dbReference>
<sequence length="874" mass="95642">MASLEVIITFTPLSSPGDFVRKLELCSSKSRVIVGRASTNKAKKILADKDNAWFDSPIMSRQHAVLSMSSLPKRISLQDCGSTHGTFVSGERLTPHKAHVLNESDIITFGSRIVSGVHVYPAQQFSLGFEWKTPAFSSSIAPSKTPKSTGFRVPEEEDDSSSEVSIADSLEIVNSHPRTYFVPSSEDEESMDEDQDNDAYGSKAAPDLSREISDISKLETQRLTTNKDSAATKQQPSKQETKPVGASHANPIDLEKPQNRQGCIDIDSESDDGGPEVLPMGPIPASNNSLPPKLGYSSSLDNRSSSWSGQLSTPAPKLPSTATVEDWQSDDDYGGDPDFSDIEYDYNSPVNRQAQQTDGLKNCPERHVSFKPDQPPAACVSKDQGVNDQVVHPILPFPSLDRAPSPSDAALVRKSFVAEAEAEFDGIMAPPLCEDQVEVEEGVAKRADQTSENNYTLYSTKIAIDGGVEEAERVKQVDKEKQSLIEDYDSEGERLKDIRRKEDRRKEERRKDEPFRFEDQTRNRNGEQQNAHYRFNDPYPPSRGIIPWEEPLPDLFGDGHVPHPDPKSYRNGPFSIRSGLDSADPLSYNPGPPRFSGNPPSFPSYSGDYMSTFRDTNQLPAYSRDYGYETGNLFNADLSSTEFPFYSYTHSGVQKRPRYGSSTHSGAANDLIIPKPLWAHKHVVSKPDEVQPPRVPIANLLTSQFGSRTFLEHDKAAEPDILSPPMSPPSPPPESKGTKRKADQLEASEGDMGQDSFEDVSVSKSDSQPSVLPDAQPRDPAPPIETTITQTSQDGFVLQGQGSSQSQLNALAAREPGPARKKARTRSSEIGGTAKYISGVMSGLAIGVGVVAAFIASIPDSVREEALREAGNLL</sequence>
<dbReference type="AlphaFoldDB" id="A0A8H3F4A8"/>
<dbReference type="Gene3D" id="2.60.200.20">
    <property type="match status" value="1"/>
</dbReference>
<feature type="region of interest" description="Disordered" evidence="1">
    <location>
        <begin position="138"/>
        <end position="379"/>
    </location>
</feature>
<name>A0A8H3F4A8_9LECA</name>
<proteinExistence type="predicted"/>
<dbReference type="CDD" id="cd00060">
    <property type="entry name" value="FHA"/>
    <property type="match status" value="1"/>
</dbReference>
<feature type="compositionally biased region" description="Acidic residues" evidence="1">
    <location>
        <begin position="327"/>
        <end position="344"/>
    </location>
</feature>
<dbReference type="PANTHER" id="PTHR15715">
    <property type="entry name" value="CENTROSOMAL PROTEIN OF 170 KDA"/>
    <property type="match status" value="1"/>
</dbReference>
<dbReference type="SUPFAM" id="SSF49879">
    <property type="entry name" value="SMAD/FHA domain"/>
    <property type="match status" value="1"/>
</dbReference>
<keyword evidence="2" id="KW-0472">Membrane</keyword>
<dbReference type="PROSITE" id="PS50006">
    <property type="entry name" value="FHA_DOMAIN"/>
    <property type="match status" value="1"/>
</dbReference>
<reference evidence="4" key="1">
    <citation type="submission" date="2021-03" db="EMBL/GenBank/DDBJ databases">
        <authorList>
            <person name="Tagirdzhanova G."/>
        </authorList>
    </citation>
    <scope>NUCLEOTIDE SEQUENCE</scope>
</reference>
<evidence type="ECO:0000313" key="4">
    <source>
        <dbReference type="EMBL" id="CAF9917749.1"/>
    </source>
</evidence>
<dbReference type="OrthoDB" id="4096268at2759"/>
<accession>A0A8H3F4A8</accession>
<evidence type="ECO:0000313" key="5">
    <source>
        <dbReference type="Proteomes" id="UP000664521"/>
    </source>
</evidence>
<dbReference type="EMBL" id="CAJPDS010000020">
    <property type="protein sequence ID" value="CAF9917749.1"/>
    <property type="molecule type" value="Genomic_DNA"/>
</dbReference>
<feature type="compositionally biased region" description="Basic and acidic residues" evidence="1">
    <location>
        <begin position="502"/>
        <end position="525"/>
    </location>
</feature>
<dbReference type="GO" id="GO:0005737">
    <property type="term" value="C:cytoplasm"/>
    <property type="evidence" value="ECO:0007669"/>
    <property type="project" value="TreeGrafter"/>
</dbReference>
<protein>
    <recommendedName>
        <fullName evidence="3">FHA domain-containing protein</fullName>
    </recommendedName>
</protein>
<feature type="compositionally biased region" description="Polar residues" evidence="1">
    <location>
        <begin position="348"/>
        <end position="359"/>
    </location>
</feature>
<evidence type="ECO:0000259" key="3">
    <source>
        <dbReference type="PROSITE" id="PS50006"/>
    </source>
</evidence>
<feature type="region of interest" description="Disordered" evidence="1">
    <location>
        <begin position="718"/>
        <end position="828"/>
    </location>
</feature>
<comment type="caution">
    <text evidence="4">The sequence shown here is derived from an EMBL/GenBank/DDBJ whole genome shotgun (WGS) entry which is preliminary data.</text>
</comment>
<feature type="compositionally biased region" description="Basic and acidic residues" evidence="1">
    <location>
        <begin position="208"/>
        <end position="220"/>
    </location>
</feature>
<dbReference type="InterPro" id="IPR008984">
    <property type="entry name" value="SMAD_FHA_dom_sf"/>
</dbReference>
<dbReference type="PANTHER" id="PTHR15715:SF37">
    <property type="entry name" value="LD47843P"/>
    <property type="match status" value="1"/>
</dbReference>
<feature type="compositionally biased region" description="Polar residues" evidence="1">
    <location>
        <begin position="138"/>
        <end position="148"/>
    </location>
</feature>
<keyword evidence="2" id="KW-0812">Transmembrane</keyword>
<dbReference type="Pfam" id="PF00498">
    <property type="entry name" value="FHA"/>
    <property type="match status" value="1"/>
</dbReference>
<feature type="compositionally biased region" description="Pro residues" evidence="1">
    <location>
        <begin position="725"/>
        <end position="734"/>
    </location>
</feature>
<feature type="domain" description="FHA" evidence="3">
    <location>
        <begin position="32"/>
        <end position="93"/>
    </location>
</feature>
<organism evidence="4 5">
    <name type="scientific">Heterodermia speciosa</name>
    <dbReference type="NCBI Taxonomy" id="116794"/>
    <lineage>
        <taxon>Eukaryota</taxon>
        <taxon>Fungi</taxon>
        <taxon>Dikarya</taxon>
        <taxon>Ascomycota</taxon>
        <taxon>Pezizomycotina</taxon>
        <taxon>Lecanoromycetes</taxon>
        <taxon>OSLEUM clade</taxon>
        <taxon>Lecanoromycetidae</taxon>
        <taxon>Caliciales</taxon>
        <taxon>Physciaceae</taxon>
        <taxon>Heterodermia</taxon>
    </lineage>
</organism>